<name>A0A409YE79_9AGAR</name>
<dbReference type="PROSITE" id="PS01251">
    <property type="entry name" value="PCNA_1"/>
    <property type="match status" value="1"/>
</dbReference>
<dbReference type="Pfam" id="PF02747">
    <property type="entry name" value="PCNA_C"/>
    <property type="match status" value="1"/>
</dbReference>
<evidence type="ECO:0000256" key="1">
    <source>
        <dbReference type="ARBA" id="ARBA00010462"/>
    </source>
</evidence>
<evidence type="ECO:0000313" key="9">
    <source>
        <dbReference type="Proteomes" id="UP000284842"/>
    </source>
</evidence>
<evidence type="ECO:0000259" key="6">
    <source>
        <dbReference type="Pfam" id="PF00705"/>
    </source>
</evidence>
<evidence type="ECO:0000256" key="2">
    <source>
        <dbReference type="ARBA" id="ARBA00023125"/>
    </source>
</evidence>
<dbReference type="InterPro" id="IPR022649">
    <property type="entry name" value="Pr_cel_nuc_antig_C"/>
</dbReference>
<keyword evidence="4" id="KW-0235">DNA replication</keyword>
<dbReference type="GO" id="GO:0030337">
    <property type="term" value="F:DNA polymerase processivity factor activity"/>
    <property type="evidence" value="ECO:0007669"/>
    <property type="project" value="InterPro"/>
</dbReference>
<evidence type="ECO:0000256" key="4">
    <source>
        <dbReference type="RuleBase" id="RU003671"/>
    </source>
</evidence>
<feature type="compositionally biased region" description="Acidic residues" evidence="5">
    <location>
        <begin position="190"/>
        <end position="200"/>
    </location>
</feature>
<dbReference type="EMBL" id="NHTK01001257">
    <property type="protein sequence ID" value="PPR01310.1"/>
    <property type="molecule type" value="Genomic_DNA"/>
</dbReference>
<dbReference type="GO" id="GO:0019985">
    <property type="term" value="P:translesion synthesis"/>
    <property type="evidence" value="ECO:0007669"/>
    <property type="project" value="TreeGrafter"/>
</dbReference>
<dbReference type="GO" id="GO:0043626">
    <property type="term" value="C:PCNA complex"/>
    <property type="evidence" value="ECO:0007669"/>
    <property type="project" value="TreeGrafter"/>
</dbReference>
<feature type="region of interest" description="Disordered" evidence="5">
    <location>
        <begin position="181"/>
        <end position="248"/>
    </location>
</feature>
<dbReference type="GO" id="GO:0006298">
    <property type="term" value="P:mismatch repair"/>
    <property type="evidence" value="ECO:0007669"/>
    <property type="project" value="TreeGrafter"/>
</dbReference>
<evidence type="ECO:0000313" key="8">
    <source>
        <dbReference type="EMBL" id="PPR01310.1"/>
    </source>
</evidence>
<accession>A0A409YE79</accession>
<keyword evidence="2 4" id="KW-0238">DNA-binding</keyword>
<dbReference type="PANTHER" id="PTHR11352">
    <property type="entry name" value="PROLIFERATING CELL NUCLEAR ANTIGEN"/>
    <property type="match status" value="1"/>
</dbReference>
<protein>
    <recommendedName>
        <fullName evidence="3">DNA sliding clamp PCNA</fullName>
    </recommendedName>
</protein>
<proteinExistence type="inferred from homology"/>
<comment type="similarity">
    <text evidence="1 4">Belongs to the PCNA family.</text>
</comment>
<comment type="function">
    <text evidence="3">This protein is an auxiliary protein of DNA polymerase delta and is involved in the control of eukaryotic DNA replication by increasing the polymerase's processivity during elongation of the leading strand.</text>
</comment>
<keyword evidence="9" id="KW-1185">Reference proteome</keyword>
<dbReference type="GO" id="GO:0006272">
    <property type="term" value="P:leading strand elongation"/>
    <property type="evidence" value="ECO:0007669"/>
    <property type="project" value="TreeGrafter"/>
</dbReference>
<gene>
    <name evidence="8" type="ORF">CVT24_006353</name>
</gene>
<reference evidence="8 9" key="1">
    <citation type="journal article" date="2018" name="Evol. Lett.">
        <title>Horizontal gene cluster transfer increased hallucinogenic mushroom diversity.</title>
        <authorList>
            <person name="Reynolds H.T."/>
            <person name="Vijayakumar V."/>
            <person name="Gluck-Thaler E."/>
            <person name="Korotkin H.B."/>
            <person name="Matheny P.B."/>
            <person name="Slot J.C."/>
        </authorList>
    </citation>
    <scope>NUCLEOTIDE SEQUENCE [LARGE SCALE GENOMIC DNA]</scope>
    <source>
        <strain evidence="8 9">2629</strain>
    </source>
</reference>
<dbReference type="STRING" id="181874.A0A409YE79"/>
<feature type="domain" description="Proliferating cell nuclear antigen PCNA N-terminal" evidence="6">
    <location>
        <begin position="44"/>
        <end position="150"/>
    </location>
</feature>
<dbReference type="PRINTS" id="PR00339">
    <property type="entry name" value="PCNACYCLIN"/>
</dbReference>
<dbReference type="InParanoid" id="A0A409YE79"/>
<dbReference type="HAMAP" id="MF_00317">
    <property type="entry name" value="DNApol_clamp_arch"/>
    <property type="match status" value="1"/>
</dbReference>
<keyword evidence="3" id="KW-0539">Nucleus</keyword>
<dbReference type="GO" id="GO:0006275">
    <property type="term" value="P:regulation of DNA replication"/>
    <property type="evidence" value="ECO:0007669"/>
    <property type="project" value="InterPro"/>
</dbReference>
<dbReference type="AlphaFoldDB" id="A0A409YE79"/>
<feature type="compositionally biased region" description="Basic and acidic residues" evidence="5">
    <location>
        <begin position="201"/>
        <end position="211"/>
    </location>
</feature>
<evidence type="ECO:0000256" key="3">
    <source>
        <dbReference type="RuleBase" id="RU000641"/>
    </source>
</evidence>
<dbReference type="Pfam" id="PF00705">
    <property type="entry name" value="PCNA_N"/>
    <property type="match status" value="1"/>
</dbReference>
<dbReference type="GO" id="GO:0003677">
    <property type="term" value="F:DNA binding"/>
    <property type="evidence" value="ECO:0007669"/>
    <property type="project" value="UniProtKB-KW"/>
</dbReference>
<feature type="domain" description="Proliferating cell nuclear antigen PCNA C-terminal" evidence="7">
    <location>
        <begin position="250"/>
        <end position="318"/>
    </location>
</feature>
<dbReference type="NCBIfam" id="TIGR00590">
    <property type="entry name" value="pcna"/>
    <property type="match status" value="1"/>
</dbReference>
<dbReference type="InterPro" id="IPR046938">
    <property type="entry name" value="DNA_clamp_sf"/>
</dbReference>
<evidence type="ECO:0000259" key="7">
    <source>
        <dbReference type="Pfam" id="PF02747"/>
    </source>
</evidence>
<organism evidence="8 9">
    <name type="scientific">Panaeolus cyanescens</name>
    <dbReference type="NCBI Taxonomy" id="181874"/>
    <lineage>
        <taxon>Eukaryota</taxon>
        <taxon>Fungi</taxon>
        <taxon>Dikarya</taxon>
        <taxon>Basidiomycota</taxon>
        <taxon>Agaricomycotina</taxon>
        <taxon>Agaricomycetes</taxon>
        <taxon>Agaricomycetidae</taxon>
        <taxon>Agaricales</taxon>
        <taxon>Agaricineae</taxon>
        <taxon>Galeropsidaceae</taxon>
        <taxon>Panaeolus</taxon>
    </lineage>
</organism>
<dbReference type="Proteomes" id="UP000284842">
    <property type="component" value="Unassembled WGS sequence"/>
</dbReference>
<comment type="caution">
    <text evidence="8">The sequence shown here is derived from an EMBL/GenBank/DDBJ whole genome shotgun (WGS) entry which is preliminary data.</text>
</comment>
<sequence length="321" mass="36007">MLEAELPEAGTLKKLLDGTVHPNYLVIFTTLKRSRVSLHPQSPAIKELVTFANFECNEEGIFLQALDNSHVALVCVRLPLEAFKKYRCDRPLSLGVNLASLTKVMRCARDDDGCVLRADDEGNVLNLVFEAKNSDCISEYDLKLMEIDADYLCVPDTDYAARVKMPSAEFARIVLRGVRGGGSKKVKDEQGEDGEEEEEGREGGEVKKEKDSDEDVEMDEDNEEEKDELMSDEDEEKPEVSAKTRKAKAASSKTNGRVVIEMESNNPVSHTFALKYLVHFSKSAGLTPRVQLMIHEDVPLLVSFDFDQGYVRYYLAPKIMD</sequence>
<comment type="subcellular location">
    <subcellularLocation>
        <location evidence="3">Nucleus</location>
    </subcellularLocation>
</comment>
<dbReference type="OrthoDB" id="534348at2759"/>
<dbReference type="InterPro" id="IPR022648">
    <property type="entry name" value="Pr_cel_nuc_antig_N"/>
</dbReference>
<dbReference type="InterPro" id="IPR000730">
    <property type="entry name" value="Pr_cel_nuc_antig"/>
</dbReference>
<dbReference type="SUPFAM" id="SSF55979">
    <property type="entry name" value="DNA clamp"/>
    <property type="match status" value="2"/>
</dbReference>
<dbReference type="PANTHER" id="PTHR11352:SF0">
    <property type="entry name" value="PROLIFERATING CELL NUCLEAR ANTIGEN"/>
    <property type="match status" value="1"/>
</dbReference>
<dbReference type="InterPro" id="IPR022659">
    <property type="entry name" value="Pr_cel_nuc_antig_CS"/>
</dbReference>
<evidence type="ECO:0000256" key="5">
    <source>
        <dbReference type="SAM" id="MobiDB-lite"/>
    </source>
</evidence>
<dbReference type="PROSITE" id="PS00293">
    <property type="entry name" value="PCNA_2"/>
    <property type="match status" value="1"/>
</dbReference>
<dbReference type="CDD" id="cd00577">
    <property type="entry name" value="PCNA"/>
    <property type="match status" value="1"/>
</dbReference>
<dbReference type="Gene3D" id="3.70.10.10">
    <property type="match status" value="1"/>
</dbReference>
<feature type="compositionally biased region" description="Acidic residues" evidence="5">
    <location>
        <begin position="212"/>
        <end position="237"/>
    </location>
</feature>